<feature type="transmembrane region" description="Helical" evidence="8">
    <location>
        <begin position="869"/>
        <end position="888"/>
    </location>
</feature>
<evidence type="ECO:0000256" key="1">
    <source>
        <dbReference type="ARBA" id="ARBA00004651"/>
    </source>
</evidence>
<keyword evidence="4" id="KW-1003">Cell membrane</keyword>
<evidence type="ECO:0000256" key="3">
    <source>
        <dbReference type="ARBA" id="ARBA00022448"/>
    </source>
</evidence>
<dbReference type="Gene3D" id="3.30.70.1320">
    <property type="entry name" value="Multidrug efflux transporter AcrB pore domain like"/>
    <property type="match status" value="1"/>
</dbReference>
<dbReference type="Pfam" id="PF00873">
    <property type="entry name" value="ACR_tran"/>
    <property type="match status" value="1"/>
</dbReference>
<dbReference type="KEGG" id="scor:J3U87_30450"/>
<dbReference type="InterPro" id="IPR004763">
    <property type="entry name" value="CusA-like"/>
</dbReference>
<protein>
    <submittedName>
        <fullName evidence="9">Efflux RND transporter permease subunit</fullName>
    </submittedName>
</protein>
<dbReference type="SUPFAM" id="SSF82714">
    <property type="entry name" value="Multidrug efflux transporter AcrB TolC docking domain, DN and DC subdomains"/>
    <property type="match status" value="2"/>
</dbReference>
<evidence type="ECO:0000313" key="10">
    <source>
        <dbReference type="Proteomes" id="UP000663929"/>
    </source>
</evidence>
<dbReference type="PRINTS" id="PR00702">
    <property type="entry name" value="ACRIFLAVINRP"/>
</dbReference>
<evidence type="ECO:0000256" key="7">
    <source>
        <dbReference type="ARBA" id="ARBA00023136"/>
    </source>
</evidence>
<keyword evidence="6 8" id="KW-1133">Transmembrane helix</keyword>
<dbReference type="PANTHER" id="PTHR32063:SF24">
    <property type="entry name" value="CATION EFFLUX SYSTEM (ACRB_ACRD_ACRF FAMILY)"/>
    <property type="match status" value="1"/>
</dbReference>
<sequence length="1039" mass="112742">MFSPIQAIIRFSLDNRMLVVVGWLLLAGLGFRAMLQLPIDAVPDVTNAQVQIMTNAPGLPPEDVENLITFPVESAMSGLPDVEEVRSVSKFGLSVVTVVFFEGTDIYAARTLVSERLAEAREAIPEGYGQPEMGPIATGLGEIYQFEVRGEGYSPMELRTLLDWTINYQLRSVPGVVEVNAFGGELKSYQVTLLPDRLTAYGISVGEVAEALERNNRNVGGGYLIHNDEQVLVRGEGMIQGLTDLEDIIVRHDAHGGTPIFVRDVGEVVFAPVIRQGAVTRDGEGEAVIGIVMMLMGENARVVARDVDAKIQEIAKTLPKGVEIDTFYDRTELVDRTIWTVTKNLVEGGLLVVLVLLLLLGSLRGGLIVALSIPLSMLLAFIAMNALGLSGNLMSLGALDFGLIVDGSVVLIEAVMRYLHKHRDDPRSHADKVRVACLEVARPVTFAVSIIILVYIPILGLTGIEGKMFKPMALTVVFALMASLLCALTLMPVLAVLFLERVRESEPWLFRLAKRIYRPLLDRAMRAPRTVAAIAMTVFLSGMSLVPFLGAEFIPRLDEGSIALQIWRLPSVSLETSNEISSKVESVLKASFPEIDTVISRTGRAEIATDPMGVEISDTYVMLEPRDTWRFDSKEALVEAIDETLQKSVPGVMFSYSQPIQLRVSELIAGVRGDVAISIYGDDLDRLERQADEVVRLVRELPGAADVKAEQVSGLPTLRVRLDRRAMARQGIHADQVLDVIETIGGKSVGMVLEGQRRFDLRLRLHPEARATASQLGDLLVPVPLDDGDTRMVPLSQLADLTIEEGPAQISRQNFSRRITVEANVRGRDLASFVAEAQELLDANLQLPTGWYLAWGGQFENLAQASRRLALLVPVALVLIFLMLYSALRSGRMATLIFLNVPLAVTGGIAAMALRGLPLSISAGVGFIALAGIAVLNGVVLVSTILDRHRDTRCAVDAAALGARERLRPVLMTALVASLGFVPMALSQGAGAEVQRPLATVVIGGLVTSTLLTLLVVPSLYRWFAKPGEAVPEEVKAAA</sequence>
<accession>A0A8A4TL45</accession>
<dbReference type="AlphaFoldDB" id="A0A8A4TL45"/>
<dbReference type="EMBL" id="CP071793">
    <property type="protein sequence ID" value="QTD49924.1"/>
    <property type="molecule type" value="Genomic_DNA"/>
</dbReference>
<comment type="subcellular location">
    <subcellularLocation>
        <location evidence="1">Cell membrane</location>
        <topology evidence="1">Multi-pass membrane protein</topology>
    </subcellularLocation>
</comment>
<feature type="transmembrane region" description="Helical" evidence="8">
    <location>
        <begin position="440"/>
        <end position="460"/>
    </location>
</feature>
<dbReference type="InterPro" id="IPR027463">
    <property type="entry name" value="AcrB_DN_DC_subdom"/>
</dbReference>
<name>A0A8A4TL45_SULCO</name>
<feature type="transmembrane region" description="Helical" evidence="8">
    <location>
        <begin position="967"/>
        <end position="986"/>
    </location>
</feature>
<feature type="transmembrane region" description="Helical" evidence="8">
    <location>
        <begin position="895"/>
        <end position="914"/>
    </location>
</feature>
<reference evidence="9" key="1">
    <citation type="submission" date="2021-03" db="EMBL/GenBank/DDBJ databases">
        <title>Acanthopleuribacteraceae sp. M133.</title>
        <authorList>
            <person name="Wang G."/>
        </authorList>
    </citation>
    <scope>NUCLEOTIDE SEQUENCE</scope>
    <source>
        <strain evidence="9">M133</strain>
    </source>
</reference>
<dbReference type="InterPro" id="IPR001036">
    <property type="entry name" value="Acrflvin-R"/>
</dbReference>
<proteinExistence type="inferred from homology"/>
<comment type="similarity">
    <text evidence="2">Belongs to the resistance-nodulation-cell division (RND) (TC 2.A.6) family.</text>
</comment>
<dbReference type="Gene3D" id="3.30.70.1430">
    <property type="entry name" value="Multidrug efflux transporter AcrB pore domain"/>
    <property type="match status" value="2"/>
</dbReference>
<dbReference type="PANTHER" id="PTHR32063">
    <property type="match status" value="1"/>
</dbReference>
<gene>
    <name evidence="9" type="ORF">J3U87_30450</name>
</gene>
<keyword evidence="5 8" id="KW-0812">Transmembrane</keyword>
<dbReference type="Proteomes" id="UP000663929">
    <property type="component" value="Chromosome"/>
</dbReference>
<feature type="transmembrane region" description="Helical" evidence="8">
    <location>
        <begin position="998"/>
        <end position="1017"/>
    </location>
</feature>
<feature type="transmembrane region" description="Helical" evidence="8">
    <location>
        <begin position="338"/>
        <end position="360"/>
    </location>
</feature>
<dbReference type="Gene3D" id="1.20.1640.10">
    <property type="entry name" value="Multidrug efflux transporter AcrB transmembrane domain"/>
    <property type="match status" value="2"/>
</dbReference>
<dbReference type="GO" id="GO:0008324">
    <property type="term" value="F:monoatomic cation transmembrane transporter activity"/>
    <property type="evidence" value="ECO:0007669"/>
    <property type="project" value="InterPro"/>
</dbReference>
<dbReference type="Gene3D" id="3.30.2090.10">
    <property type="entry name" value="Multidrug efflux transporter AcrB TolC docking domain, DN and DC subdomains"/>
    <property type="match status" value="2"/>
</dbReference>
<dbReference type="NCBIfam" id="TIGR00914">
    <property type="entry name" value="2A0601"/>
    <property type="match status" value="1"/>
</dbReference>
<evidence type="ECO:0000256" key="6">
    <source>
        <dbReference type="ARBA" id="ARBA00022989"/>
    </source>
</evidence>
<feature type="transmembrane region" description="Helical" evidence="8">
    <location>
        <begin position="920"/>
        <end position="946"/>
    </location>
</feature>
<evidence type="ECO:0000256" key="2">
    <source>
        <dbReference type="ARBA" id="ARBA00010942"/>
    </source>
</evidence>
<dbReference type="GO" id="GO:0005886">
    <property type="term" value="C:plasma membrane"/>
    <property type="evidence" value="ECO:0007669"/>
    <property type="project" value="UniProtKB-SubCell"/>
</dbReference>
<dbReference type="GO" id="GO:0042910">
    <property type="term" value="F:xenobiotic transmembrane transporter activity"/>
    <property type="evidence" value="ECO:0007669"/>
    <property type="project" value="TreeGrafter"/>
</dbReference>
<feature type="transmembrane region" description="Helical" evidence="8">
    <location>
        <begin position="531"/>
        <end position="550"/>
    </location>
</feature>
<organism evidence="9 10">
    <name type="scientific">Sulfidibacter corallicola</name>
    <dbReference type="NCBI Taxonomy" id="2818388"/>
    <lineage>
        <taxon>Bacteria</taxon>
        <taxon>Pseudomonadati</taxon>
        <taxon>Acidobacteriota</taxon>
        <taxon>Holophagae</taxon>
        <taxon>Acanthopleuribacterales</taxon>
        <taxon>Acanthopleuribacteraceae</taxon>
        <taxon>Sulfidibacter</taxon>
    </lineage>
</organism>
<keyword evidence="3" id="KW-0813">Transport</keyword>
<evidence type="ECO:0000256" key="4">
    <source>
        <dbReference type="ARBA" id="ARBA00022475"/>
    </source>
</evidence>
<keyword evidence="10" id="KW-1185">Reference proteome</keyword>
<dbReference type="SUPFAM" id="SSF82866">
    <property type="entry name" value="Multidrug efflux transporter AcrB transmembrane domain"/>
    <property type="match status" value="2"/>
</dbReference>
<evidence type="ECO:0000256" key="5">
    <source>
        <dbReference type="ARBA" id="ARBA00022692"/>
    </source>
</evidence>
<evidence type="ECO:0000256" key="8">
    <source>
        <dbReference type="SAM" id="Phobius"/>
    </source>
</evidence>
<dbReference type="Gene3D" id="3.30.70.1440">
    <property type="entry name" value="Multidrug efflux transporter AcrB pore domain"/>
    <property type="match status" value="1"/>
</dbReference>
<dbReference type="RefSeq" id="WP_237379555.1">
    <property type="nucleotide sequence ID" value="NZ_CP071793.1"/>
</dbReference>
<feature type="transmembrane region" description="Helical" evidence="8">
    <location>
        <begin position="367"/>
        <end position="389"/>
    </location>
</feature>
<keyword evidence="7 8" id="KW-0472">Membrane</keyword>
<evidence type="ECO:0000313" key="9">
    <source>
        <dbReference type="EMBL" id="QTD49924.1"/>
    </source>
</evidence>
<feature type="transmembrane region" description="Helical" evidence="8">
    <location>
        <begin position="472"/>
        <end position="499"/>
    </location>
</feature>
<feature type="transmembrane region" description="Helical" evidence="8">
    <location>
        <begin position="401"/>
        <end position="419"/>
    </location>
</feature>
<dbReference type="SUPFAM" id="SSF82693">
    <property type="entry name" value="Multidrug efflux transporter AcrB pore domain, PN1, PN2, PC1 and PC2 subdomains"/>
    <property type="match status" value="2"/>
</dbReference>